<dbReference type="PROSITE" id="PS51257">
    <property type="entry name" value="PROKAR_LIPOPROTEIN"/>
    <property type="match status" value="1"/>
</dbReference>
<proteinExistence type="predicted"/>
<feature type="non-terminal residue" evidence="3">
    <location>
        <position position="337"/>
    </location>
</feature>
<evidence type="ECO:0000256" key="1">
    <source>
        <dbReference type="SAM" id="MobiDB-lite"/>
    </source>
</evidence>
<feature type="chain" id="PRO_5013386790" description="Binding domain-containing protein, N-terminal" evidence="2">
    <location>
        <begin position="23"/>
        <end position="337"/>
    </location>
</feature>
<dbReference type="Proteomes" id="UP000190449">
    <property type="component" value="Unassembled WGS sequence"/>
</dbReference>
<protein>
    <recommendedName>
        <fullName evidence="5">Binding domain-containing protein, N-terminal</fullName>
    </recommendedName>
</protein>
<evidence type="ECO:0008006" key="5">
    <source>
        <dbReference type="Google" id="ProtNLM"/>
    </source>
</evidence>
<sequence length="337" mass="36153">MKIFTLRNAAASAALLSLFACGDDSSSGNKTPEVFGTKDDLPECTEKIAGDTLYVESDSADYVCEDDEWVLVGDTSATDTSDVSSSSGKNPSSSSAIVSSSSAIPKEVVLACPDTLTGNSIYVDGDSLVLEGFNQFYFSAYTGNAILLDEDYAMYRLQMPVMNSMYGDSAMICCPGLGDSTVCAMTKKGGRFSAGIDSAKAYGPWLVMRLKMPNTPENRTEILNYADSKDMELCATEWVNLYGCLGQNGTDVDAFLEYDPAKEEFQMKFFFDGDARYSADSAAALKIALANIESAIQDGDLAKVAALTGLKSSDPYMELFKIASVKGGVGSTRYFYL</sequence>
<dbReference type="EMBL" id="FUWU01000064">
    <property type="protein sequence ID" value="SKA12064.1"/>
    <property type="molecule type" value="Genomic_DNA"/>
</dbReference>
<organism evidence="3 4">
    <name type="scientific">Fibrobacter intestinalis</name>
    <dbReference type="NCBI Taxonomy" id="28122"/>
    <lineage>
        <taxon>Bacteria</taxon>
        <taxon>Pseudomonadati</taxon>
        <taxon>Fibrobacterota</taxon>
        <taxon>Fibrobacteria</taxon>
        <taxon>Fibrobacterales</taxon>
        <taxon>Fibrobacteraceae</taxon>
        <taxon>Fibrobacter</taxon>
    </lineage>
</organism>
<evidence type="ECO:0000313" key="4">
    <source>
        <dbReference type="Proteomes" id="UP000190449"/>
    </source>
</evidence>
<dbReference type="RefSeq" id="WP_144319704.1">
    <property type="nucleotide sequence ID" value="NZ_FUWU01000064.1"/>
</dbReference>
<feature type="region of interest" description="Disordered" evidence="1">
    <location>
        <begin position="75"/>
        <end position="97"/>
    </location>
</feature>
<name>A0A1T4R7S7_9BACT</name>
<keyword evidence="2" id="KW-0732">Signal</keyword>
<feature type="signal peptide" evidence="2">
    <location>
        <begin position="1"/>
        <end position="22"/>
    </location>
</feature>
<evidence type="ECO:0000313" key="3">
    <source>
        <dbReference type="EMBL" id="SKA12064.1"/>
    </source>
</evidence>
<reference evidence="3 4" key="1">
    <citation type="submission" date="2017-02" db="EMBL/GenBank/DDBJ databases">
        <authorList>
            <person name="Peterson S.W."/>
        </authorList>
    </citation>
    <scope>NUCLEOTIDE SEQUENCE [LARGE SCALE GENOMIC DNA]</scope>
    <source>
        <strain evidence="3 4">ATCC 43854</strain>
    </source>
</reference>
<accession>A0A1T4R7S7</accession>
<evidence type="ECO:0000256" key="2">
    <source>
        <dbReference type="SAM" id="SignalP"/>
    </source>
</evidence>
<gene>
    <name evidence="3" type="ORF">SAMN02745108_02594</name>
</gene>
<dbReference type="AlphaFoldDB" id="A0A1T4R7S7"/>